<comment type="pathway">
    <text evidence="2 9">Amino-acid biosynthesis; L-tryptophan biosynthesis; L-tryptophan from chorismate: step 3/5.</text>
</comment>
<evidence type="ECO:0000256" key="5">
    <source>
        <dbReference type="ARBA" id="ARBA00022605"/>
    </source>
</evidence>
<dbReference type="InterPro" id="IPR013785">
    <property type="entry name" value="Aldolase_TIM"/>
</dbReference>
<dbReference type="AlphaFoldDB" id="A0A1I0YBL6"/>
<comment type="catalytic activity">
    <reaction evidence="1 9">
        <text>N-(5-phospho-beta-D-ribosyl)anthranilate = 1-(2-carboxyphenylamino)-1-deoxy-D-ribulose 5-phosphate</text>
        <dbReference type="Rhea" id="RHEA:21540"/>
        <dbReference type="ChEBI" id="CHEBI:18277"/>
        <dbReference type="ChEBI" id="CHEBI:58613"/>
        <dbReference type="EC" id="5.3.1.24"/>
    </reaction>
</comment>
<dbReference type="Pfam" id="PF00697">
    <property type="entry name" value="PRAI"/>
    <property type="match status" value="1"/>
</dbReference>
<dbReference type="UniPathway" id="UPA00035">
    <property type="reaction ID" value="UER00042"/>
</dbReference>
<keyword evidence="5 9" id="KW-0028">Amino-acid biosynthesis</keyword>
<protein>
    <recommendedName>
        <fullName evidence="4 9">N-(5'-phosphoribosyl)anthranilate isomerase</fullName>
        <shortName evidence="9">PRAI</shortName>
        <ecNumber evidence="3 9">5.3.1.24</ecNumber>
    </recommendedName>
</protein>
<dbReference type="GO" id="GO:0000162">
    <property type="term" value="P:L-tryptophan biosynthetic process"/>
    <property type="evidence" value="ECO:0007669"/>
    <property type="project" value="UniProtKB-UniRule"/>
</dbReference>
<evidence type="ECO:0000256" key="3">
    <source>
        <dbReference type="ARBA" id="ARBA00012572"/>
    </source>
</evidence>
<dbReference type="HAMAP" id="MF_00135">
    <property type="entry name" value="PRAI"/>
    <property type="match status" value="1"/>
</dbReference>
<name>A0A1I0YBL6_SELRU</name>
<dbReference type="InterPro" id="IPR011060">
    <property type="entry name" value="RibuloseP-bd_barrel"/>
</dbReference>
<feature type="domain" description="N-(5'phosphoribosyl) anthranilate isomerase (PRAI)" evidence="10">
    <location>
        <begin position="8"/>
        <end position="191"/>
    </location>
</feature>
<dbReference type="SUPFAM" id="SSF51366">
    <property type="entry name" value="Ribulose-phoshate binding barrel"/>
    <property type="match status" value="1"/>
</dbReference>
<evidence type="ECO:0000256" key="7">
    <source>
        <dbReference type="ARBA" id="ARBA00023141"/>
    </source>
</evidence>
<evidence type="ECO:0000256" key="8">
    <source>
        <dbReference type="ARBA" id="ARBA00023235"/>
    </source>
</evidence>
<evidence type="ECO:0000313" key="12">
    <source>
        <dbReference type="Proteomes" id="UP000183843"/>
    </source>
</evidence>
<comment type="similarity">
    <text evidence="9">Belongs to the TrpF family.</text>
</comment>
<dbReference type="GO" id="GO:0004640">
    <property type="term" value="F:phosphoribosylanthranilate isomerase activity"/>
    <property type="evidence" value="ECO:0007669"/>
    <property type="project" value="UniProtKB-UniRule"/>
</dbReference>
<evidence type="ECO:0000256" key="9">
    <source>
        <dbReference type="HAMAP-Rule" id="MF_00135"/>
    </source>
</evidence>
<dbReference type="EMBL" id="FOJX01000011">
    <property type="protein sequence ID" value="SFB10661.1"/>
    <property type="molecule type" value="Genomic_DNA"/>
</dbReference>
<evidence type="ECO:0000256" key="4">
    <source>
        <dbReference type="ARBA" id="ARBA00022272"/>
    </source>
</evidence>
<dbReference type="InterPro" id="IPR044643">
    <property type="entry name" value="TrpF_fam"/>
</dbReference>
<organism evidence="11 12">
    <name type="scientific">Selenomonas ruminantium</name>
    <dbReference type="NCBI Taxonomy" id="971"/>
    <lineage>
        <taxon>Bacteria</taxon>
        <taxon>Bacillati</taxon>
        <taxon>Bacillota</taxon>
        <taxon>Negativicutes</taxon>
        <taxon>Selenomonadales</taxon>
        <taxon>Selenomonadaceae</taxon>
        <taxon>Selenomonas</taxon>
    </lineage>
</organism>
<sequence>MYIRAMVSGITDMFTAKTAEECGADFIAFVFDRENKDYVSPDRAAVIAQQVPGSRLVGVFKDEDLDTVNDVVSKVGLDYVQLNGHEDEEYIWQVACPVIKRYRYDEGFSVEKARRTVAEMILLDLGEQDYTRKEIALEITDTHKSVILAANIRRENVKEVNKSTLPYAVEVSEGLETNGKKDTKKIRMFFRRLGRIMAG</sequence>
<keyword evidence="7 9" id="KW-0057">Aromatic amino acid biosynthesis</keyword>
<keyword evidence="8 9" id="KW-0413">Isomerase</keyword>
<evidence type="ECO:0000313" key="11">
    <source>
        <dbReference type="EMBL" id="SFB10661.1"/>
    </source>
</evidence>
<dbReference type="InterPro" id="IPR001240">
    <property type="entry name" value="PRAI_dom"/>
</dbReference>
<dbReference type="Gene3D" id="3.20.20.70">
    <property type="entry name" value="Aldolase class I"/>
    <property type="match status" value="1"/>
</dbReference>
<evidence type="ECO:0000256" key="6">
    <source>
        <dbReference type="ARBA" id="ARBA00022822"/>
    </source>
</evidence>
<dbReference type="RefSeq" id="WP_256211584.1">
    <property type="nucleotide sequence ID" value="NZ_FOJX01000011.1"/>
</dbReference>
<evidence type="ECO:0000259" key="10">
    <source>
        <dbReference type="Pfam" id="PF00697"/>
    </source>
</evidence>
<dbReference type="PANTHER" id="PTHR42894">
    <property type="entry name" value="N-(5'-PHOSPHORIBOSYL)ANTHRANILATE ISOMERASE"/>
    <property type="match status" value="1"/>
</dbReference>
<dbReference type="CDD" id="cd00405">
    <property type="entry name" value="PRAI"/>
    <property type="match status" value="1"/>
</dbReference>
<gene>
    <name evidence="9" type="primary">trpF</name>
    <name evidence="11" type="ORF">SAMN05216587_11187</name>
</gene>
<dbReference type="PANTHER" id="PTHR42894:SF1">
    <property type="entry name" value="N-(5'-PHOSPHORIBOSYL)ANTHRANILATE ISOMERASE"/>
    <property type="match status" value="1"/>
</dbReference>
<evidence type="ECO:0000256" key="1">
    <source>
        <dbReference type="ARBA" id="ARBA00001164"/>
    </source>
</evidence>
<keyword evidence="6 9" id="KW-0822">Tryptophan biosynthesis</keyword>
<dbReference type="Proteomes" id="UP000183843">
    <property type="component" value="Unassembled WGS sequence"/>
</dbReference>
<evidence type="ECO:0000256" key="2">
    <source>
        <dbReference type="ARBA" id="ARBA00004664"/>
    </source>
</evidence>
<dbReference type="EC" id="5.3.1.24" evidence="3 9"/>
<proteinExistence type="inferred from homology"/>
<accession>A0A1I0YBL6</accession>
<reference evidence="11 12" key="1">
    <citation type="submission" date="2016-10" db="EMBL/GenBank/DDBJ databases">
        <authorList>
            <person name="de Groot N.N."/>
        </authorList>
    </citation>
    <scope>NUCLEOTIDE SEQUENCE [LARGE SCALE GENOMIC DNA]</scope>
    <source>
        <strain evidence="11 12">L14</strain>
    </source>
</reference>